<evidence type="ECO:0000256" key="2">
    <source>
        <dbReference type="ARBA" id="ARBA00022475"/>
    </source>
</evidence>
<feature type="transmembrane region" description="Helical" evidence="6">
    <location>
        <begin position="300"/>
        <end position="316"/>
    </location>
</feature>
<dbReference type="InterPro" id="IPR001851">
    <property type="entry name" value="ABC_transp_permease"/>
</dbReference>
<dbReference type="GO" id="GO:0005886">
    <property type="term" value="C:plasma membrane"/>
    <property type="evidence" value="ECO:0007669"/>
    <property type="project" value="UniProtKB-SubCell"/>
</dbReference>
<reference evidence="7 8" key="1">
    <citation type="submission" date="2015-09" db="EMBL/GenBank/DDBJ databases">
        <authorList>
            <consortium name="Pathogen Informatics"/>
        </authorList>
    </citation>
    <scope>NUCLEOTIDE SEQUENCE [LARGE SCALE GENOMIC DNA]</scope>
    <source>
        <strain evidence="7 8">2789STDY5834876</strain>
    </source>
</reference>
<feature type="transmembrane region" description="Helical" evidence="6">
    <location>
        <begin position="126"/>
        <end position="147"/>
    </location>
</feature>
<keyword evidence="4 6" id="KW-1133">Transmembrane helix</keyword>
<evidence type="ECO:0000256" key="3">
    <source>
        <dbReference type="ARBA" id="ARBA00022692"/>
    </source>
</evidence>
<keyword evidence="2" id="KW-1003">Cell membrane</keyword>
<proteinExistence type="predicted"/>
<evidence type="ECO:0000256" key="1">
    <source>
        <dbReference type="ARBA" id="ARBA00004651"/>
    </source>
</evidence>
<evidence type="ECO:0000313" key="8">
    <source>
        <dbReference type="Proteomes" id="UP000095544"/>
    </source>
</evidence>
<dbReference type="PANTHER" id="PTHR32196">
    <property type="entry name" value="ABC TRANSPORTER PERMEASE PROTEIN YPHD-RELATED-RELATED"/>
    <property type="match status" value="1"/>
</dbReference>
<evidence type="ECO:0000256" key="5">
    <source>
        <dbReference type="ARBA" id="ARBA00023136"/>
    </source>
</evidence>
<dbReference type="PANTHER" id="PTHR32196:SF72">
    <property type="entry name" value="RIBOSE IMPORT PERMEASE PROTEIN RBSC"/>
    <property type="match status" value="1"/>
</dbReference>
<organism evidence="7 8">
    <name type="scientific">Faecalicatena contorta</name>
    <dbReference type="NCBI Taxonomy" id="39482"/>
    <lineage>
        <taxon>Bacteria</taxon>
        <taxon>Bacillati</taxon>
        <taxon>Bacillota</taxon>
        <taxon>Clostridia</taxon>
        <taxon>Lachnospirales</taxon>
        <taxon>Lachnospiraceae</taxon>
        <taxon>Faecalicatena</taxon>
    </lineage>
</organism>
<gene>
    <name evidence="7" type="primary">rbsC_19</name>
    <name evidence="7" type="ORF">ERS852491_03697</name>
</gene>
<dbReference type="Pfam" id="PF02653">
    <property type="entry name" value="BPD_transp_2"/>
    <property type="match status" value="1"/>
</dbReference>
<feature type="transmembrane region" description="Helical" evidence="6">
    <location>
        <begin position="50"/>
        <end position="70"/>
    </location>
</feature>
<keyword evidence="5 6" id="KW-0472">Membrane</keyword>
<protein>
    <submittedName>
        <fullName evidence="7">Ribose transport system permease protein rbsC</fullName>
    </submittedName>
</protein>
<evidence type="ECO:0000256" key="6">
    <source>
        <dbReference type="SAM" id="Phobius"/>
    </source>
</evidence>
<evidence type="ECO:0000256" key="4">
    <source>
        <dbReference type="ARBA" id="ARBA00022989"/>
    </source>
</evidence>
<feature type="transmembrane region" description="Helical" evidence="6">
    <location>
        <begin position="260"/>
        <end position="288"/>
    </location>
</feature>
<dbReference type="OrthoDB" id="9789111at2"/>
<dbReference type="EMBL" id="CYZU01000043">
    <property type="protein sequence ID" value="CUO91581.1"/>
    <property type="molecule type" value="Genomic_DNA"/>
</dbReference>
<dbReference type="Proteomes" id="UP000095544">
    <property type="component" value="Unassembled WGS sequence"/>
</dbReference>
<dbReference type="GO" id="GO:0022857">
    <property type="term" value="F:transmembrane transporter activity"/>
    <property type="evidence" value="ECO:0007669"/>
    <property type="project" value="InterPro"/>
</dbReference>
<dbReference type="CDD" id="cd06579">
    <property type="entry name" value="TM_PBP1_transp_AraH_like"/>
    <property type="match status" value="1"/>
</dbReference>
<feature type="transmembrane region" description="Helical" evidence="6">
    <location>
        <begin position="100"/>
        <end position="120"/>
    </location>
</feature>
<feature type="transmembrane region" description="Helical" evidence="6">
    <location>
        <begin position="219"/>
        <end position="239"/>
    </location>
</feature>
<evidence type="ECO:0000313" key="7">
    <source>
        <dbReference type="EMBL" id="CUO91581.1"/>
    </source>
</evidence>
<comment type="subcellular location">
    <subcellularLocation>
        <location evidence="1">Cell membrane</location>
        <topology evidence="1">Multi-pass membrane protein</topology>
    </subcellularLocation>
</comment>
<feature type="transmembrane region" description="Helical" evidence="6">
    <location>
        <begin position="24"/>
        <end position="43"/>
    </location>
</feature>
<keyword evidence="3 6" id="KW-0812">Transmembrane</keyword>
<sequence length="324" mass="33761">MGKGKVSNVSGNGTLLKNLKAMGILWALILICIIAAIISPNFLRPANMVNVVRSVSLNGIIAMGMTFVVLTGGVDLSVGSTVGVVAVSAAIMMQKGIHPVVTIAASLLIGIVLGLINGIGVTVGKLAPFIMTLGTMTALRGVARYIANGSPQNWRDSGIDFSFLGQGSILGIPVPVYIFLAVFVVAFYVLKYTEFGRSVYALGDSREAARLCGINTKKVETLCFVITGFLSALSAIIFISRLGIGQPEAGEGYELDALAMVYIGGASTAGGSGSVVGTLIGACLISVINNILNLMGISPFIQKVIQGVIIILAVLLERRTKKNR</sequence>
<dbReference type="STRING" id="39482.ERS852491_03697"/>
<dbReference type="RefSeq" id="WP_050639362.1">
    <property type="nucleotide sequence ID" value="NZ_BAAACT010000069.1"/>
</dbReference>
<dbReference type="AlphaFoldDB" id="A0A174IYU5"/>
<name>A0A174IYU5_9FIRM</name>
<feature type="transmembrane region" description="Helical" evidence="6">
    <location>
        <begin position="168"/>
        <end position="190"/>
    </location>
</feature>
<accession>A0A174IYU5</accession>